<protein>
    <submittedName>
        <fullName evidence="2">Polysaccharide deacetylase</fullName>
    </submittedName>
</protein>
<sequence>MTMMNMISTASRTGIQSAWMIWEGIFDQITKLRSISVTQYGICKLVIKKHRGRTMTCADGCMIHAGDWVGELHLDNRMVLELSRTNGPERTALMTARMLRKSLEQISNEAEHNPELRTLQALSGITLLHRGIIHGLGFELHPIKSKWLRRWMTFYLRFLLRVLNPVGKQRVKQNTAKLVPMMLLMSRESLIHRYRKEVML</sequence>
<name>W7Z1C7_9BACL</name>
<dbReference type="RefSeq" id="WP_162832473.1">
    <property type="nucleotide sequence ID" value="NZ_BAVZ01000005.1"/>
</dbReference>
<keyword evidence="3" id="KW-1185">Reference proteome</keyword>
<reference evidence="2 3" key="1">
    <citation type="journal article" date="2014" name="Genome Announc.">
        <title>Draft Genome Sequence of Paenibacillus pini JCM 16418T, Isolated from the Rhizosphere of Pine Tree.</title>
        <authorList>
            <person name="Yuki M."/>
            <person name="Oshima K."/>
            <person name="Suda W."/>
            <person name="Oshida Y."/>
            <person name="Kitamura K."/>
            <person name="Iida Y."/>
            <person name="Hattori M."/>
            <person name="Ohkuma M."/>
        </authorList>
    </citation>
    <scope>NUCLEOTIDE SEQUENCE [LARGE SCALE GENOMIC DNA]</scope>
    <source>
        <strain evidence="2 3">JCM 16418</strain>
    </source>
</reference>
<accession>W7Z1C7</accession>
<dbReference type="STRING" id="1236976.JCM16418_2199"/>
<dbReference type="Proteomes" id="UP000019364">
    <property type="component" value="Unassembled WGS sequence"/>
</dbReference>
<dbReference type="Pfam" id="PF22790">
    <property type="entry name" value="YkoP"/>
    <property type="match status" value="1"/>
</dbReference>
<dbReference type="EMBL" id="BAVZ01000005">
    <property type="protein sequence ID" value="GAF08159.1"/>
    <property type="molecule type" value="Genomic_DNA"/>
</dbReference>
<evidence type="ECO:0000313" key="2">
    <source>
        <dbReference type="EMBL" id="GAF08159.1"/>
    </source>
</evidence>
<dbReference type="InterPro" id="IPR054467">
    <property type="entry name" value="YkoP-like_dom"/>
</dbReference>
<dbReference type="AlphaFoldDB" id="W7Z1C7"/>
<evidence type="ECO:0000313" key="3">
    <source>
        <dbReference type="Proteomes" id="UP000019364"/>
    </source>
</evidence>
<gene>
    <name evidence="2" type="ORF">JCM16418_2199</name>
</gene>
<comment type="caution">
    <text evidence="2">The sequence shown here is derived from an EMBL/GenBank/DDBJ whole genome shotgun (WGS) entry which is preliminary data.</text>
</comment>
<dbReference type="eggNOG" id="COG0726">
    <property type="taxonomic scope" value="Bacteria"/>
</dbReference>
<feature type="domain" description="YkoP-like" evidence="1">
    <location>
        <begin position="13"/>
        <end position="194"/>
    </location>
</feature>
<proteinExistence type="predicted"/>
<evidence type="ECO:0000259" key="1">
    <source>
        <dbReference type="Pfam" id="PF22790"/>
    </source>
</evidence>
<organism evidence="2 3">
    <name type="scientific">Paenibacillus pini JCM 16418</name>
    <dbReference type="NCBI Taxonomy" id="1236976"/>
    <lineage>
        <taxon>Bacteria</taxon>
        <taxon>Bacillati</taxon>
        <taxon>Bacillota</taxon>
        <taxon>Bacilli</taxon>
        <taxon>Bacillales</taxon>
        <taxon>Paenibacillaceae</taxon>
        <taxon>Paenibacillus</taxon>
    </lineage>
</organism>